<feature type="compositionally biased region" description="Basic residues" evidence="1">
    <location>
        <begin position="71"/>
        <end position="101"/>
    </location>
</feature>
<dbReference type="AlphaFoldDB" id="A0A8H7K883"/>
<feature type="compositionally biased region" description="Basic and acidic residues" evidence="1">
    <location>
        <begin position="150"/>
        <end position="160"/>
    </location>
</feature>
<evidence type="ECO:0000256" key="2">
    <source>
        <dbReference type="SAM" id="SignalP"/>
    </source>
</evidence>
<name>A0A8H7K883_BIOOC</name>
<evidence type="ECO:0000256" key="1">
    <source>
        <dbReference type="SAM" id="MobiDB-lite"/>
    </source>
</evidence>
<evidence type="ECO:0000313" key="4">
    <source>
        <dbReference type="Proteomes" id="UP000616885"/>
    </source>
</evidence>
<protein>
    <submittedName>
        <fullName evidence="3">Uncharacterized protein</fullName>
    </submittedName>
</protein>
<reference evidence="3" key="1">
    <citation type="submission" date="2020-10" db="EMBL/GenBank/DDBJ databases">
        <title>High-Quality Genome Resource of Clonostachys rosea strain S41 by Oxford Nanopore Long-Read Sequencing.</title>
        <authorList>
            <person name="Wang H."/>
        </authorList>
    </citation>
    <scope>NUCLEOTIDE SEQUENCE</scope>
    <source>
        <strain evidence="3">S41</strain>
    </source>
</reference>
<accession>A0A8H7K883</accession>
<feature type="compositionally biased region" description="Basic residues" evidence="1">
    <location>
        <begin position="161"/>
        <end position="190"/>
    </location>
</feature>
<feature type="chain" id="PRO_5034758602" evidence="2">
    <location>
        <begin position="21"/>
        <end position="223"/>
    </location>
</feature>
<feature type="signal peptide" evidence="2">
    <location>
        <begin position="1"/>
        <end position="20"/>
    </location>
</feature>
<dbReference type="EMBL" id="JADCTT010000008">
    <property type="protein sequence ID" value="KAF9749005.1"/>
    <property type="molecule type" value="Genomic_DNA"/>
</dbReference>
<evidence type="ECO:0000313" key="3">
    <source>
        <dbReference type="EMBL" id="KAF9749005.1"/>
    </source>
</evidence>
<comment type="caution">
    <text evidence="3">The sequence shown here is derived from an EMBL/GenBank/DDBJ whole genome shotgun (WGS) entry which is preliminary data.</text>
</comment>
<sequence>MHFTEILAVATLGLAGSSSAFSPSRYRDLETRDEHQLRVAYQRSLDGLETRQPARLKIGILDSKKLEKLRKSAKKKTTKPKKSKSKSKKPKKNAKKIKLKGKPAGLKTGKGGGDGTSTAYGNGDGIPSTAYNRRSIELETRQPMPLKIGIMDKEKLEKMKKAIKKPKKTTNSKKANNSKKSKKSKKKVTIKKNAGTRTGKEGSFNEGPSTAYQNVGGSSTAYD</sequence>
<gene>
    <name evidence="3" type="ORF">IM811_016800</name>
</gene>
<organism evidence="3 4">
    <name type="scientific">Bionectria ochroleuca</name>
    <name type="common">Gliocladium roseum</name>
    <dbReference type="NCBI Taxonomy" id="29856"/>
    <lineage>
        <taxon>Eukaryota</taxon>
        <taxon>Fungi</taxon>
        <taxon>Dikarya</taxon>
        <taxon>Ascomycota</taxon>
        <taxon>Pezizomycotina</taxon>
        <taxon>Sordariomycetes</taxon>
        <taxon>Hypocreomycetidae</taxon>
        <taxon>Hypocreales</taxon>
        <taxon>Bionectriaceae</taxon>
        <taxon>Clonostachys</taxon>
    </lineage>
</organism>
<keyword evidence="2" id="KW-0732">Signal</keyword>
<feature type="region of interest" description="Disordered" evidence="1">
    <location>
        <begin position="67"/>
        <end position="223"/>
    </location>
</feature>
<proteinExistence type="predicted"/>
<feature type="compositionally biased region" description="Polar residues" evidence="1">
    <location>
        <begin position="206"/>
        <end position="223"/>
    </location>
</feature>
<dbReference type="Proteomes" id="UP000616885">
    <property type="component" value="Unassembled WGS sequence"/>
</dbReference>